<dbReference type="AlphaFoldDB" id="A0A1Z4JGU5"/>
<gene>
    <name evidence="2" type="ORF">NIES2135_28210</name>
</gene>
<evidence type="ECO:0000256" key="1">
    <source>
        <dbReference type="SAM" id="Phobius"/>
    </source>
</evidence>
<dbReference type="InterPro" id="IPR025067">
    <property type="entry name" value="DUF4079"/>
</dbReference>
<evidence type="ECO:0008006" key="4">
    <source>
        <dbReference type="Google" id="ProtNLM"/>
    </source>
</evidence>
<proteinExistence type="predicted"/>
<accession>A0A1Z4JGU5</accession>
<dbReference type="Pfam" id="PF13301">
    <property type="entry name" value="DUF4079"/>
    <property type="match status" value="1"/>
</dbReference>
<keyword evidence="1" id="KW-0472">Membrane</keyword>
<protein>
    <recommendedName>
        <fullName evidence="4">DUF4079 domain-containing protein</fullName>
    </recommendedName>
</protein>
<dbReference type="PANTHER" id="PTHR34679">
    <property type="match status" value="1"/>
</dbReference>
<dbReference type="Proteomes" id="UP000217895">
    <property type="component" value="Chromosome"/>
</dbReference>
<name>A0A1Z4JGU5_LEPBY</name>
<feature type="transmembrane region" description="Helical" evidence="1">
    <location>
        <begin position="64"/>
        <end position="85"/>
    </location>
</feature>
<keyword evidence="1" id="KW-1133">Transmembrane helix</keyword>
<organism evidence="2 3">
    <name type="scientific">Leptolyngbya boryana NIES-2135</name>
    <dbReference type="NCBI Taxonomy" id="1973484"/>
    <lineage>
        <taxon>Bacteria</taxon>
        <taxon>Bacillati</taxon>
        <taxon>Cyanobacteriota</taxon>
        <taxon>Cyanophyceae</taxon>
        <taxon>Leptolyngbyales</taxon>
        <taxon>Leptolyngbyaceae</taxon>
        <taxon>Leptolyngbya group</taxon>
        <taxon>Leptolyngbya</taxon>
    </lineage>
</organism>
<sequence length="156" mass="17281">MSADILHTLKVYSQFVHPVLMWVLLALTSYAMYTGLQWRRTRSAQGDLKKELVKQRFNIKHHQIGAIVLTLMVVGSVGAMGATYINSGKLFVNPHLITGLGMTCLIAMSASLTPFMQKGQEWARLSHIVINVVITGLFGWQAVTGVGIVQNIINRM</sequence>
<feature type="transmembrane region" description="Helical" evidence="1">
    <location>
        <begin position="128"/>
        <end position="153"/>
    </location>
</feature>
<keyword evidence="1" id="KW-0812">Transmembrane</keyword>
<dbReference type="EMBL" id="AP018203">
    <property type="protein sequence ID" value="BAY55994.1"/>
    <property type="molecule type" value="Genomic_DNA"/>
</dbReference>
<dbReference type="PANTHER" id="PTHR34679:SF2">
    <property type="entry name" value="OS02G0122500 PROTEIN"/>
    <property type="match status" value="1"/>
</dbReference>
<evidence type="ECO:0000313" key="2">
    <source>
        <dbReference type="EMBL" id="BAY55994.1"/>
    </source>
</evidence>
<evidence type="ECO:0000313" key="3">
    <source>
        <dbReference type="Proteomes" id="UP000217895"/>
    </source>
</evidence>
<feature type="transmembrane region" description="Helical" evidence="1">
    <location>
        <begin position="15"/>
        <end position="33"/>
    </location>
</feature>
<feature type="transmembrane region" description="Helical" evidence="1">
    <location>
        <begin position="97"/>
        <end position="116"/>
    </location>
</feature>
<reference evidence="2 3" key="1">
    <citation type="submission" date="2017-06" db="EMBL/GenBank/DDBJ databases">
        <title>Genome sequencing of cyanobaciteial culture collection at National Institute for Environmental Studies (NIES).</title>
        <authorList>
            <person name="Hirose Y."/>
            <person name="Shimura Y."/>
            <person name="Fujisawa T."/>
            <person name="Nakamura Y."/>
            <person name="Kawachi M."/>
        </authorList>
    </citation>
    <scope>NUCLEOTIDE SEQUENCE [LARGE SCALE GENOMIC DNA]</scope>
    <source>
        <strain evidence="2 3">NIES-2135</strain>
    </source>
</reference>
<keyword evidence="3" id="KW-1185">Reference proteome</keyword>